<comment type="caution">
    <text evidence="11">The sequence shown here is derived from an EMBL/GenBank/DDBJ whole genome shotgun (WGS) entry which is preliminary data.</text>
</comment>
<dbReference type="RefSeq" id="WP_181195156.1">
    <property type="nucleotide sequence ID" value="NZ_JABFEE010000009.1"/>
</dbReference>
<feature type="domain" description="Signal transduction histidine kinase subgroup 3 dimerisation and phosphoacceptor" evidence="10">
    <location>
        <begin position="171"/>
        <end position="233"/>
    </location>
</feature>
<dbReference type="GO" id="GO:0005524">
    <property type="term" value="F:ATP binding"/>
    <property type="evidence" value="ECO:0007669"/>
    <property type="project" value="UniProtKB-KW"/>
</dbReference>
<dbReference type="GO" id="GO:0000155">
    <property type="term" value="F:phosphorelay sensor kinase activity"/>
    <property type="evidence" value="ECO:0007669"/>
    <property type="project" value="InterPro"/>
</dbReference>
<dbReference type="GO" id="GO:0046983">
    <property type="term" value="F:protein dimerization activity"/>
    <property type="evidence" value="ECO:0007669"/>
    <property type="project" value="InterPro"/>
</dbReference>
<gene>
    <name evidence="11" type="ORF">HMC16_08965</name>
</gene>
<evidence type="ECO:0000256" key="1">
    <source>
        <dbReference type="ARBA" id="ARBA00000085"/>
    </source>
</evidence>
<dbReference type="EC" id="2.7.13.3" evidence="2"/>
<evidence type="ECO:0000256" key="4">
    <source>
        <dbReference type="ARBA" id="ARBA00022679"/>
    </source>
</evidence>
<reference evidence="11 12" key="1">
    <citation type="submission" date="2020-05" db="EMBL/GenBank/DDBJ databases">
        <title>Descriptions of Corynebacterium xxxx sp. nov., Corynebacterium yyyy sp. nov. and Corynebacterium zzzz sp. nov.</title>
        <authorList>
            <person name="Zhang G."/>
        </authorList>
    </citation>
    <scope>NUCLEOTIDE SEQUENCE [LARGE SCALE GENOMIC DNA]</scope>
    <source>
        <strain evidence="12">zg-915</strain>
    </source>
</reference>
<feature type="transmembrane region" description="Helical" evidence="9">
    <location>
        <begin position="15"/>
        <end position="36"/>
    </location>
</feature>
<evidence type="ECO:0000256" key="7">
    <source>
        <dbReference type="ARBA" id="ARBA00022840"/>
    </source>
</evidence>
<keyword evidence="4" id="KW-0808">Transferase</keyword>
<dbReference type="InterPro" id="IPR011712">
    <property type="entry name" value="Sig_transdc_His_kin_sub3_dim/P"/>
</dbReference>
<accession>A0A838CKU9</accession>
<feature type="transmembrane region" description="Helical" evidence="9">
    <location>
        <begin position="43"/>
        <end position="68"/>
    </location>
</feature>
<organism evidence="11 12">
    <name type="scientific">Corynebacterium wankanglinii</name>
    <dbReference type="NCBI Taxonomy" id="2735136"/>
    <lineage>
        <taxon>Bacteria</taxon>
        <taxon>Bacillati</taxon>
        <taxon>Actinomycetota</taxon>
        <taxon>Actinomycetes</taxon>
        <taxon>Mycobacteriales</taxon>
        <taxon>Corynebacteriaceae</taxon>
        <taxon>Corynebacterium</taxon>
    </lineage>
</organism>
<evidence type="ECO:0000256" key="2">
    <source>
        <dbReference type="ARBA" id="ARBA00012438"/>
    </source>
</evidence>
<evidence type="ECO:0000256" key="3">
    <source>
        <dbReference type="ARBA" id="ARBA00022553"/>
    </source>
</evidence>
<dbReference type="InterPro" id="IPR050482">
    <property type="entry name" value="Sensor_HK_TwoCompSys"/>
</dbReference>
<evidence type="ECO:0000256" key="6">
    <source>
        <dbReference type="ARBA" id="ARBA00022777"/>
    </source>
</evidence>
<dbReference type="PANTHER" id="PTHR24421:SF10">
    <property type="entry name" value="NITRATE_NITRITE SENSOR PROTEIN NARQ"/>
    <property type="match status" value="1"/>
</dbReference>
<dbReference type="SUPFAM" id="SSF55874">
    <property type="entry name" value="ATPase domain of HSP90 chaperone/DNA topoisomerase II/histidine kinase"/>
    <property type="match status" value="1"/>
</dbReference>
<dbReference type="InterPro" id="IPR036890">
    <property type="entry name" value="HATPase_C_sf"/>
</dbReference>
<evidence type="ECO:0000256" key="9">
    <source>
        <dbReference type="SAM" id="Phobius"/>
    </source>
</evidence>
<name>A0A838CKU9_9CORY</name>
<dbReference type="AlphaFoldDB" id="A0A838CKU9"/>
<feature type="transmembrane region" description="Helical" evidence="9">
    <location>
        <begin position="105"/>
        <end position="126"/>
    </location>
</feature>
<feature type="transmembrane region" description="Helical" evidence="9">
    <location>
        <begin position="132"/>
        <end position="150"/>
    </location>
</feature>
<evidence type="ECO:0000256" key="8">
    <source>
        <dbReference type="ARBA" id="ARBA00023012"/>
    </source>
</evidence>
<keyword evidence="3" id="KW-0597">Phosphoprotein</keyword>
<dbReference type="GO" id="GO:0016020">
    <property type="term" value="C:membrane"/>
    <property type="evidence" value="ECO:0007669"/>
    <property type="project" value="InterPro"/>
</dbReference>
<dbReference type="PANTHER" id="PTHR24421">
    <property type="entry name" value="NITRATE/NITRITE SENSOR PROTEIN NARX-RELATED"/>
    <property type="match status" value="1"/>
</dbReference>
<keyword evidence="9" id="KW-1133">Transmembrane helix</keyword>
<comment type="catalytic activity">
    <reaction evidence="1">
        <text>ATP + protein L-histidine = ADP + protein N-phospho-L-histidine.</text>
        <dbReference type="EC" id="2.7.13.3"/>
    </reaction>
</comment>
<keyword evidence="9" id="KW-0472">Membrane</keyword>
<protein>
    <recommendedName>
        <fullName evidence="2">histidine kinase</fullName>
        <ecNumber evidence="2">2.7.13.3</ecNumber>
    </recommendedName>
</protein>
<keyword evidence="8" id="KW-0902">Two-component regulatory system</keyword>
<dbReference type="Proteomes" id="UP000581408">
    <property type="component" value="Unassembled WGS sequence"/>
</dbReference>
<evidence type="ECO:0000313" key="12">
    <source>
        <dbReference type="Proteomes" id="UP000581408"/>
    </source>
</evidence>
<keyword evidence="5" id="KW-0547">Nucleotide-binding</keyword>
<evidence type="ECO:0000313" key="11">
    <source>
        <dbReference type="EMBL" id="MBA1835841.1"/>
    </source>
</evidence>
<keyword evidence="7" id="KW-0067">ATP-binding</keyword>
<dbReference type="Gene3D" id="3.30.565.10">
    <property type="entry name" value="Histidine kinase-like ATPase, C-terminal domain"/>
    <property type="match status" value="1"/>
</dbReference>
<dbReference type="Gene3D" id="1.20.5.1930">
    <property type="match status" value="1"/>
</dbReference>
<keyword evidence="9" id="KW-0812">Transmembrane</keyword>
<keyword evidence="6" id="KW-0418">Kinase</keyword>
<sequence length="371" mass="38882">MSSLRVAFPGSRRNLGAAVASIAAATAAVGISLAGAGEETGRLAIAVAMVLTVGTANLAPFSSVLAAASLTQFAASHPGVSSPFVVLALIALASVLAYRLTVWKGLLAGLLLWYLAQTELAAGVWLPNDADTAGLLGVLMLAAAAAGWALRLSDTRRREEAEQLQQRIEDERERAVLALHGSVASSLTSVVLRSEALAMSGDPRVSEVAQLIAHDARRSMQEVRDLIRFMRDDTASPSSEATPSVSVMDTFTALAEELRGHGFYVVESGITSDVVGNVTLASAERVCRELTTNILKYGDTARPVIVAALRGEGGLTIAVQNSISGQQRDTHMSTGIGLEEARALVAAQGATLGWHAEGDSWRYELTLPQTP</sequence>
<evidence type="ECO:0000259" key="10">
    <source>
        <dbReference type="Pfam" id="PF07730"/>
    </source>
</evidence>
<feature type="transmembrane region" description="Helical" evidence="9">
    <location>
        <begin position="80"/>
        <end position="98"/>
    </location>
</feature>
<dbReference type="Pfam" id="PF07730">
    <property type="entry name" value="HisKA_3"/>
    <property type="match status" value="1"/>
</dbReference>
<dbReference type="EMBL" id="JABFEE010000009">
    <property type="protein sequence ID" value="MBA1835841.1"/>
    <property type="molecule type" value="Genomic_DNA"/>
</dbReference>
<evidence type="ECO:0000256" key="5">
    <source>
        <dbReference type="ARBA" id="ARBA00022741"/>
    </source>
</evidence>
<proteinExistence type="predicted"/>